<evidence type="ECO:0000313" key="9">
    <source>
        <dbReference type="Proteomes" id="UP000248889"/>
    </source>
</evidence>
<dbReference type="SUPFAM" id="SSF48498">
    <property type="entry name" value="Tetracyclin repressor-like, C-terminal domain"/>
    <property type="match status" value="1"/>
</dbReference>
<dbReference type="InterPro" id="IPR011701">
    <property type="entry name" value="MFS"/>
</dbReference>
<dbReference type="InterPro" id="IPR036271">
    <property type="entry name" value="Tet_transcr_reg_TetR-rel_C_sf"/>
</dbReference>
<keyword evidence="5" id="KW-0046">Antibiotic resistance</keyword>
<dbReference type="InterPro" id="IPR020846">
    <property type="entry name" value="MFS_dom"/>
</dbReference>
<feature type="transmembrane region" description="Helical" evidence="6">
    <location>
        <begin position="371"/>
        <end position="400"/>
    </location>
</feature>
<accession>A0A2X0KDX8</accession>
<name>A0A2X0KDX8_9ACTN</name>
<feature type="transmembrane region" description="Helical" evidence="6">
    <location>
        <begin position="278"/>
        <end position="303"/>
    </location>
</feature>
<dbReference type="OrthoDB" id="3846393at2"/>
<evidence type="ECO:0000313" key="8">
    <source>
        <dbReference type="EMBL" id="RAG85369.1"/>
    </source>
</evidence>
<dbReference type="GO" id="GO:0005886">
    <property type="term" value="C:plasma membrane"/>
    <property type="evidence" value="ECO:0007669"/>
    <property type="project" value="UniProtKB-SubCell"/>
</dbReference>
<dbReference type="PANTHER" id="PTHR42718:SF39">
    <property type="entry name" value="ACTINORHODIN TRANSPORTER-RELATED"/>
    <property type="match status" value="1"/>
</dbReference>
<feature type="transmembrane region" description="Helical" evidence="6">
    <location>
        <begin position="109"/>
        <end position="130"/>
    </location>
</feature>
<evidence type="ECO:0000256" key="5">
    <source>
        <dbReference type="ARBA" id="ARBA00023251"/>
    </source>
</evidence>
<feature type="transmembrane region" description="Helical" evidence="6">
    <location>
        <begin position="421"/>
        <end position="439"/>
    </location>
</feature>
<dbReference type="Pfam" id="PF07690">
    <property type="entry name" value="MFS_1"/>
    <property type="match status" value="1"/>
</dbReference>
<feature type="transmembrane region" description="Helical" evidence="6">
    <location>
        <begin position="142"/>
        <end position="166"/>
    </location>
</feature>
<dbReference type="AlphaFoldDB" id="A0A2X0KDX8"/>
<organism evidence="8 9">
    <name type="scientific">Streptacidiphilus pinicola</name>
    <dbReference type="NCBI Taxonomy" id="2219663"/>
    <lineage>
        <taxon>Bacteria</taxon>
        <taxon>Bacillati</taxon>
        <taxon>Actinomycetota</taxon>
        <taxon>Actinomycetes</taxon>
        <taxon>Kitasatosporales</taxon>
        <taxon>Streptomycetaceae</taxon>
        <taxon>Streptacidiphilus</taxon>
    </lineage>
</organism>
<evidence type="ECO:0000256" key="4">
    <source>
        <dbReference type="ARBA" id="ARBA00023136"/>
    </source>
</evidence>
<feature type="transmembrane region" description="Helical" evidence="6">
    <location>
        <begin position="178"/>
        <end position="197"/>
    </location>
</feature>
<feature type="domain" description="Major facilitator superfamily (MFS) profile" evidence="7">
    <location>
        <begin position="18"/>
        <end position="473"/>
    </location>
</feature>
<evidence type="ECO:0000256" key="3">
    <source>
        <dbReference type="ARBA" id="ARBA00022989"/>
    </source>
</evidence>
<comment type="subcellular location">
    <subcellularLocation>
        <location evidence="1">Cell membrane</location>
        <topology evidence="1">Multi-pass membrane protein</topology>
    </subcellularLocation>
</comment>
<feature type="transmembrane region" description="Helical" evidence="6">
    <location>
        <begin position="445"/>
        <end position="467"/>
    </location>
</feature>
<feature type="transmembrane region" description="Helical" evidence="6">
    <location>
        <begin position="84"/>
        <end position="103"/>
    </location>
</feature>
<dbReference type="Gene3D" id="1.20.1720.10">
    <property type="entry name" value="Multidrug resistance protein D"/>
    <property type="match status" value="1"/>
</dbReference>
<dbReference type="Gene3D" id="1.20.1250.20">
    <property type="entry name" value="MFS general substrate transporter like domains"/>
    <property type="match status" value="1"/>
</dbReference>
<keyword evidence="3 6" id="KW-1133">Transmembrane helix</keyword>
<dbReference type="SUPFAM" id="SSF103473">
    <property type="entry name" value="MFS general substrate transporter"/>
    <property type="match status" value="1"/>
</dbReference>
<feature type="transmembrane region" description="Helical" evidence="6">
    <location>
        <begin position="52"/>
        <end position="72"/>
    </location>
</feature>
<dbReference type="GO" id="GO:0046677">
    <property type="term" value="P:response to antibiotic"/>
    <property type="evidence" value="ECO:0007669"/>
    <property type="project" value="UniProtKB-KW"/>
</dbReference>
<keyword evidence="2 6" id="KW-0812">Transmembrane</keyword>
<feature type="transmembrane region" description="Helical" evidence="6">
    <location>
        <begin position="17"/>
        <end position="40"/>
    </location>
</feature>
<dbReference type="GO" id="GO:0022857">
    <property type="term" value="F:transmembrane transporter activity"/>
    <property type="evidence" value="ECO:0007669"/>
    <property type="project" value="InterPro"/>
</dbReference>
<evidence type="ECO:0000256" key="2">
    <source>
        <dbReference type="ARBA" id="ARBA00022692"/>
    </source>
</evidence>
<dbReference type="InterPro" id="IPR036259">
    <property type="entry name" value="MFS_trans_sf"/>
</dbReference>
<protein>
    <submittedName>
        <fullName evidence="8">MFS transporter</fullName>
    </submittedName>
</protein>
<keyword evidence="4 6" id="KW-0472">Membrane</keyword>
<dbReference type="Proteomes" id="UP000248889">
    <property type="component" value="Unassembled WGS sequence"/>
</dbReference>
<evidence type="ECO:0000256" key="6">
    <source>
        <dbReference type="SAM" id="Phobius"/>
    </source>
</evidence>
<proteinExistence type="predicted"/>
<feature type="transmembrane region" description="Helical" evidence="6">
    <location>
        <begin position="209"/>
        <end position="228"/>
    </location>
</feature>
<dbReference type="PANTHER" id="PTHR42718">
    <property type="entry name" value="MAJOR FACILITATOR SUPERFAMILY MULTIDRUG TRANSPORTER MFSC"/>
    <property type="match status" value="1"/>
</dbReference>
<feature type="transmembrane region" description="Helical" evidence="6">
    <location>
        <begin position="343"/>
        <end position="365"/>
    </location>
</feature>
<comment type="caution">
    <text evidence="8">The sequence shown here is derived from an EMBL/GenBank/DDBJ whole genome shotgun (WGS) entry which is preliminary data.</text>
</comment>
<evidence type="ECO:0000259" key="7">
    <source>
        <dbReference type="PROSITE" id="PS50850"/>
    </source>
</evidence>
<dbReference type="PRINTS" id="PR01036">
    <property type="entry name" value="TCRTETB"/>
</dbReference>
<gene>
    <name evidence="8" type="ORF">DN069_11965</name>
</gene>
<feature type="transmembrane region" description="Helical" evidence="6">
    <location>
        <begin position="315"/>
        <end position="336"/>
    </location>
</feature>
<feature type="transmembrane region" description="Helical" evidence="6">
    <location>
        <begin position="234"/>
        <end position="253"/>
    </location>
</feature>
<evidence type="ECO:0000256" key="1">
    <source>
        <dbReference type="ARBA" id="ARBA00004651"/>
    </source>
</evidence>
<dbReference type="CDD" id="cd17321">
    <property type="entry name" value="MFS_MMR_MDR_like"/>
    <property type="match status" value="1"/>
</dbReference>
<keyword evidence="9" id="KW-1185">Reference proteome</keyword>
<dbReference type="Gene3D" id="1.10.357.10">
    <property type="entry name" value="Tetracycline Repressor, domain 2"/>
    <property type="match status" value="1"/>
</dbReference>
<dbReference type="PROSITE" id="PS50850">
    <property type="entry name" value="MFS"/>
    <property type="match status" value="1"/>
</dbReference>
<dbReference type="EMBL" id="QKYN01000042">
    <property type="protein sequence ID" value="RAG85369.1"/>
    <property type="molecule type" value="Genomic_DNA"/>
</dbReference>
<sequence>MGTLADLGGGPVGRSRFVLPIVLVGTFMAILDVAIVNVAIPSIRSGLNAGFGAVELVVSAYTIAYASLLVTGGRLGDILGRKRMFVLGLLVFTAASALCGAAPDIAVLVVARVLQGVGGAMLYPQVLAIIQTTYQGEARGRALGVFGAVIGIAAIAGQLIGGALLALDLFGWTWRPVFLVNVPVGILAAVAALIWLPDDREETRTRLDLGGAALVTALLLLLSVPLLLGRDQGWPLWLVLMLVAALPVGWAFLRWERAVAARGGQPLVRLALFRNRGFASGVPIAVLFQVSYAGFLFVLAVFLQTGLDFSPMKSAMVYTPSAIGFFCTSLLAPRLVPLLGRHVLAVGYVLAAIGLLGTAATAAAAGTSLSVWALAPTMLLTGAGQGLGMSPLVGTILSGVPPKDAGGASGVVTTSMQTGNVLGVALFGLLFFTLVGSAAHGTAYATAFGELMPLSAVLLLVAAFLVYRMPQAAGQPANALIERLPGWAGGFAWSMFLATGGRVGESLFNELLSRVRGERLDRADHAPDPLGEFLSFHYRHQEEADAAWLAYLQREALAYGDRPIPHEGERTPVIQAQVAEIARRQAEGRLDPELDPALFRLMCFGLASYPTLLPQVTRMATGLSPHDPEFVTRWEEFLSRIGARLESVHERG</sequence>
<reference evidence="8 9" key="1">
    <citation type="submission" date="2018-06" db="EMBL/GenBank/DDBJ databases">
        <title>Streptacidiphilus pinicola sp. nov., isolated from pine grove soil.</title>
        <authorList>
            <person name="Roh S.G."/>
            <person name="Park S."/>
            <person name="Kim M.-K."/>
            <person name="Yun B.-R."/>
            <person name="Park J."/>
            <person name="Kim M.J."/>
            <person name="Kim Y.S."/>
            <person name="Kim S.B."/>
        </authorList>
    </citation>
    <scope>NUCLEOTIDE SEQUENCE [LARGE SCALE GENOMIC DNA]</scope>
    <source>
        <strain evidence="8 9">MMS16-CNU450</strain>
    </source>
</reference>